<sequence length="148" mass="17667">MRRLRLFKKYRNFFVKDIEQPVLVFAMWNKSAGKYYPCCIQGEVDEKRKTVPVYFLHNEKEKVVHACDIIYHHSNLMMKKASFKKRGKVYMGIVYGNDSPKYEGEIRTFYVRLSKKEIVSVPIKYIFLTKIQAQKLLCFQGYNKGKEF</sequence>
<dbReference type="Proteomes" id="UP001168821">
    <property type="component" value="Unassembled WGS sequence"/>
</dbReference>
<protein>
    <submittedName>
        <fullName evidence="1">Uncharacterized protein</fullName>
    </submittedName>
</protein>
<accession>A0AA38MMM1</accession>
<name>A0AA38MMM1_9CUCU</name>
<organism evidence="1 2">
    <name type="scientific">Zophobas morio</name>
    <dbReference type="NCBI Taxonomy" id="2755281"/>
    <lineage>
        <taxon>Eukaryota</taxon>
        <taxon>Metazoa</taxon>
        <taxon>Ecdysozoa</taxon>
        <taxon>Arthropoda</taxon>
        <taxon>Hexapoda</taxon>
        <taxon>Insecta</taxon>
        <taxon>Pterygota</taxon>
        <taxon>Neoptera</taxon>
        <taxon>Endopterygota</taxon>
        <taxon>Coleoptera</taxon>
        <taxon>Polyphaga</taxon>
        <taxon>Cucujiformia</taxon>
        <taxon>Tenebrionidae</taxon>
        <taxon>Zophobas</taxon>
    </lineage>
</organism>
<dbReference type="EMBL" id="JALNTZ010000002">
    <property type="protein sequence ID" value="KAJ3663740.1"/>
    <property type="molecule type" value="Genomic_DNA"/>
</dbReference>
<gene>
    <name evidence="1" type="ORF">Zmor_007967</name>
</gene>
<evidence type="ECO:0000313" key="2">
    <source>
        <dbReference type="Proteomes" id="UP001168821"/>
    </source>
</evidence>
<proteinExistence type="predicted"/>
<keyword evidence="2" id="KW-1185">Reference proteome</keyword>
<comment type="caution">
    <text evidence="1">The sequence shown here is derived from an EMBL/GenBank/DDBJ whole genome shotgun (WGS) entry which is preliminary data.</text>
</comment>
<dbReference type="AlphaFoldDB" id="A0AA38MMM1"/>
<reference evidence="1" key="1">
    <citation type="journal article" date="2023" name="G3 (Bethesda)">
        <title>Whole genome assemblies of Zophobas morio and Tenebrio molitor.</title>
        <authorList>
            <person name="Kaur S."/>
            <person name="Stinson S.A."/>
            <person name="diCenzo G.C."/>
        </authorList>
    </citation>
    <scope>NUCLEOTIDE SEQUENCE</scope>
    <source>
        <strain evidence="1">QUZm001</strain>
    </source>
</reference>
<evidence type="ECO:0000313" key="1">
    <source>
        <dbReference type="EMBL" id="KAJ3663740.1"/>
    </source>
</evidence>